<protein>
    <recommendedName>
        <fullName evidence="2">DUF3074 domain-containing protein</fullName>
    </recommendedName>
</protein>
<organism evidence="3 4">
    <name type="scientific">Lentithecium fluviatile CBS 122367</name>
    <dbReference type="NCBI Taxonomy" id="1168545"/>
    <lineage>
        <taxon>Eukaryota</taxon>
        <taxon>Fungi</taxon>
        <taxon>Dikarya</taxon>
        <taxon>Ascomycota</taxon>
        <taxon>Pezizomycotina</taxon>
        <taxon>Dothideomycetes</taxon>
        <taxon>Pleosporomycetidae</taxon>
        <taxon>Pleosporales</taxon>
        <taxon>Massarineae</taxon>
        <taxon>Lentitheciaceae</taxon>
        <taxon>Lentithecium</taxon>
    </lineage>
</organism>
<sequence length="344" mass="38131">MVFQSAAPPDPVSNAPVKLTPKLKLQALGPNELPWHPDLASHQTSPPDLSAFFEALFQEVRDHFNIPTSDIGTSKDSVTSRGKTYPVVVHKTKCVDREGLLWFGRRSEHEEGEPVGFENLRAVLMKEHERNEQEYTPAVYDVNVLVNWEGVVRGKDFCFKDAAVEDVEMRITQMHHKMPGVGLNDRVFTVLLLSFLYRLTPSGDSPNVDTSEAIDVQLPIDLSLFPAPVLSRSHTHADITPTSSTTSGPTSHPKLVYDNNDATATPEQKKRNGKDVVEGRYVSWEKLRRAEEGKTTEWTMRTASDAGGVLPAWMQRLGVPGAIAKDVPLAVRFAVERGEGGVEK</sequence>
<dbReference type="OrthoDB" id="6423603at2759"/>
<dbReference type="Pfam" id="PF11274">
    <property type="entry name" value="DUF3074"/>
    <property type="match status" value="1"/>
</dbReference>
<dbReference type="InterPro" id="IPR024500">
    <property type="entry name" value="DUF3074"/>
</dbReference>
<evidence type="ECO:0000259" key="2">
    <source>
        <dbReference type="Pfam" id="PF11274"/>
    </source>
</evidence>
<feature type="compositionally biased region" description="Low complexity" evidence="1">
    <location>
        <begin position="240"/>
        <end position="251"/>
    </location>
</feature>
<dbReference type="AlphaFoldDB" id="A0A6G1J2V6"/>
<feature type="domain" description="DUF3074" evidence="2">
    <location>
        <begin position="102"/>
        <end position="333"/>
    </location>
</feature>
<gene>
    <name evidence="3" type="ORF">K458DRAFT_417704</name>
</gene>
<dbReference type="Proteomes" id="UP000799291">
    <property type="component" value="Unassembled WGS sequence"/>
</dbReference>
<proteinExistence type="predicted"/>
<evidence type="ECO:0000313" key="3">
    <source>
        <dbReference type="EMBL" id="KAF2684842.1"/>
    </source>
</evidence>
<evidence type="ECO:0000313" key="4">
    <source>
        <dbReference type="Proteomes" id="UP000799291"/>
    </source>
</evidence>
<accession>A0A6G1J2V6</accession>
<dbReference type="EMBL" id="MU005580">
    <property type="protein sequence ID" value="KAF2684842.1"/>
    <property type="molecule type" value="Genomic_DNA"/>
</dbReference>
<keyword evidence="4" id="KW-1185">Reference proteome</keyword>
<reference evidence="3" key="1">
    <citation type="journal article" date="2020" name="Stud. Mycol.">
        <title>101 Dothideomycetes genomes: a test case for predicting lifestyles and emergence of pathogens.</title>
        <authorList>
            <person name="Haridas S."/>
            <person name="Albert R."/>
            <person name="Binder M."/>
            <person name="Bloem J."/>
            <person name="Labutti K."/>
            <person name="Salamov A."/>
            <person name="Andreopoulos B."/>
            <person name="Baker S."/>
            <person name="Barry K."/>
            <person name="Bills G."/>
            <person name="Bluhm B."/>
            <person name="Cannon C."/>
            <person name="Castanera R."/>
            <person name="Culley D."/>
            <person name="Daum C."/>
            <person name="Ezra D."/>
            <person name="Gonzalez J."/>
            <person name="Henrissat B."/>
            <person name="Kuo A."/>
            <person name="Liang C."/>
            <person name="Lipzen A."/>
            <person name="Lutzoni F."/>
            <person name="Magnuson J."/>
            <person name="Mondo S."/>
            <person name="Nolan M."/>
            <person name="Ohm R."/>
            <person name="Pangilinan J."/>
            <person name="Park H.-J."/>
            <person name="Ramirez L."/>
            <person name="Alfaro M."/>
            <person name="Sun H."/>
            <person name="Tritt A."/>
            <person name="Yoshinaga Y."/>
            <person name="Zwiers L.-H."/>
            <person name="Turgeon B."/>
            <person name="Goodwin S."/>
            <person name="Spatafora J."/>
            <person name="Crous P."/>
            <person name="Grigoriev I."/>
        </authorList>
    </citation>
    <scope>NUCLEOTIDE SEQUENCE</scope>
    <source>
        <strain evidence="3">CBS 122367</strain>
    </source>
</reference>
<feature type="region of interest" description="Disordered" evidence="1">
    <location>
        <begin position="235"/>
        <end position="275"/>
    </location>
</feature>
<dbReference type="PANTHER" id="PTHR40370:SF1">
    <property type="entry name" value="DUF3074 DOMAIN-CONTAINING PROTEIN"/>
    <property type="match status" value="1"/>
</dbReference>
<name>A0A6G1J2V6_9PLEO</name>
<evidence type="ECO:0000256" key="1">
    <source>
        <dbReference type="SAM" id="MobiDB-lite"/>
    </source>
</evidence>
<dbReference type="PANTHER" id="PTHR40370">
    <property type="entry name" value="EXPRESSED PROTEIN"/>
    <property type="match status" value="1"/>
</dbReference>